<evidence type="ECO:0000256" key="1">
    <source>
        <dbReference type="ARBA" id="ARBA00004123"/>
    </source>
</evidence>
<dbReference type="OMA" id="HNHAQQH"/>
<feature type="compositionally biased region" description="Low complexity" evidence="8">
    <location>
        <begin position="847"/>
        <end position="859"/>
    </location>
</feature>
<feature type="compositionally biased region" description="Polar residues" evidence="8">
    <location>
        <begin position="800"/>
        <end position="846"/>
    </location>
</feature>
<dbReference type="Proteomes" id="UP000887568">
    <property type="component" value="Unplaced"/>
</dbReference>
<dbReference type="GO" id="GO:0006805">
    <property type="term" value="P:xenobiotic metabolic process"/>
    <property type="evidence" value="ECO:0007669"/>
    <property type="project" value="InterPro"/>
</dbReference>
<dbReference type="InterPro" id="IPR039091">
    <property type="entry name" value="AHR/AHRR"/>
</dbReference>
<feature type="coiled-coil region" evidence="7">
    <location>
        <begin position="1084"/>
        <end position="1185"/>
    </location>
</feature>
<feature type="compositionally biased region" description="Pro residues" evidence="8">
    <location>
        <begin position="383"/>
        <end position="408"/>
    </location>
</feature>
<keyword evidence="11" id="KW-1185">Reference proteome</keyword>
<feature type="region of interest" description="Disordered" evidence="8">
    <location>
        <begin position="1"/>
        <end position="54"/>
    </location>
</feature>
<dbReference type="PANTHER" id="PTHR10649">
    <property type="entry name" value="ARYL HYDROCARBON RECEPTOR"/>
    <property type="match status" value="1"/>
</dbReference>
<dbReference type="GO" id="GO:0034751">
    <property type="term" value="C:aryl hydrocarbon receptor complex"/>
    <property type="evidence" value="ECO:0007669"/>
    <property type="project" value="TreeGrafter"/>
</dbReference>
<feature type="compositionally biased region" description="Basic residues" evidence="8">
    <location>
        <begin position="457"/>
        <end position="466"/>
    </location>
</feature>
<protein>
    <recommendedName>
        <fullName evidence="9">PAS domain-containing protein</fullName>
    </recommendedName>
</protein>
<keyword evidence="7" id="KW-0175">Coiled coil</keyword>
<dbReference type="PANTHER" id="PTHR10649:SF12">
    <property type="entry name" value="SPINELESS, ISOFORM C"/>
    <property type="match status" value="1"/>
</dbReference>
<accession>A0A913Z9W6</accession>
<sequence>MDVEISLGNKESPNGAITDGHNGHQRMLPSMGPTMDKMDFDQPDSSSSSGGGVSLEGEAEMLVHAMNGFLLVVQQDGQVVFASPSIQEYLGFQDADVMHQCVYDLIHKDDRTNFQQQLKYENCHDYADDLDTPDSQASLERNFTARLRCLLDESSGFLNLQITGRLRPLFGQRIRGEDGVPVDIDPPDMALFAIVCPMQQPSIMEIYVRNMIFRTKHELNFKTITLDSKAEDVLGYNEAQFKMVTGYHYLHYEDIIYCSEMHSSLVRKGESGFIYFRLMTKSSKWQWVQAKGRVIYKSGKPDYLVSTHRPMSDEEGEQHLNARGEPFKFPFSGSANLYDCNPPYPPIPIPKAILEGRAKFPANFPPFLGDGPPPGFPAGSMPPGFPPFPGDGPPPGFPPFPGDGPPGGFPSGGFPPNGFPPSGPPPGFEGGIPQMPAGVDLPGLSSPASRQVERRPKLVAKRHLSKPPHGTPPPNVTVNPANGTIDFNPMSRLPQMVSSTSGSSVQVPKSHPVTSQPYRSAAQQEQLKQELRKFTQAFQKVSMREEANARAMADRGYAAMNDFTQTTEAMQPSHSGTATNMMDAHSSSHLSVMNSNPQTFEPVNTGVSEPVDLDSDWIILKTSPQSVDEDFSESCALSSTVPLSCRSGASSNPYPNQQNMTNPSNHPAVSYAAPPPSSNTPRNASATHPLTHHPPANQQSTFTQPPQSNHPQMDLMSSTSEIPSFNDSLAPISFDELIPSLTPSDTPQTDLQSANGLPCNGLGYEPVTNEVSPIQQSAFPLESSSLSMCAGQQVPASHPFPQTMNSPRIPQTTDQTSVFNSSLDSTTTLDFGSISEQSSGLGQRQDSMSTTSSSSPSSSIDNDGNLRTNWPSEQNISSPPDVKYPLTDEQLLACATALDKHNSFPSQMNSFPQFNGLTPTSQLHQRPTNLHNLSQQQQQQQFQQYCQPHNMGSPRQAFAPDNSALNQFNVSQQGMVQESLTEQNFVKREQILNHKINPRQQQLISTPTNPHISPPAYPGVVGRPLENGFHHEVNGYGAFTDITQDLLMPNGELNGGLVPDQEAFLVQQEFETMSGNYADRSLAFQQQGSDLQQLQQQQERLERQQQQLRRKQQLLHQQQQRQQLQQLQKQQQQLQKQQQQQQLWQKQQQLQQQQLQQQQLQQQQLQQQQLQQQQLQQQQQQQQQQLNYMPNFLDMTTTQEQIYLNGVP</sequence>
<dbReference type="InterPro" id="IPR035965">
    <property type="entry name" value="PAS-like_dom_sf"/>
</dbReference>
<keyword evidence="6" id="KW-0539">Nucleus</keyword>
<feature type="compositionally biased region" description="Low complexity" evidence="8">
    <location>
        <begin position="935"/>
        <end position="944"/>
    </location>
</feature>
<dbReference type="SUPFAM" id="SSF55785">
    <property type="entry name" value="PYP-like sensor domain (PAS domain)"/>
    <property type="match status" value="2"/>
</dbReference>
<keyword evidence="3" id="KW-0238">DNA-binding</keyword>
<feature type="region of interest" description="Disordered" evidence="8">
    <location>
        <begin position="495"/>
        <end position="516"/>
    </location>
</feature>
<feature type="compositionally biased region" description="Polar residues" evidence="8">
    <location>
        <begin position="496"/>
        <end position="516"/>
    </location>
</feature>
<dbReference type="Pfam" id="PF00989">
    <property type="entry name" value="PAS"/>
    <property type="match status" value="1"/>
</dbReference>
<dbReference type="GO" id="GO:0004879">
    <property type="term" value="F:nuclear receptor activity"/>
    <property type="evidence" value="ECO:0007669"/>
    <property type="project" value="TreeGrafter"/>
</dbReference>
<dbReference type="RefSeq" id="XP_038047680.1">
    <property type="nucleotide sequence ID" value="XM_038191752.1"/>
</dbReference>
<dbReference type="CDD" id="cd00130">
    <property type="entry name" value="PAS"/>
    <property type="match status" value="2"/>
</dbReference>
<evidence type="ECO:0000256" key="4">
    <source>
        <dbReference type="ARBA" id="ARBA00023159"/>
    </source>
</evidence>
<dbReference type="Gene3D" id="3.30.450.20">
    <property type="entry name" value="PAS domain"/>
    <property type="match status" value="2"/>
</dbReference>
<evidence type="ECO:0000256" key="6">
    <source>
        <dbReference type="ARBA" id="ARBA00023242"/>
    </source>
</evidence>
<feature type="region of interest" description="Disordered" evidence="8">
    <location>
        <begin position="648"/>
        <end position="757"/>
    </location>
</feature>
<dbReference type="PROSITE" id="PS50112">
    <property type="entry name" value="PAS"/>
    <property type="match status" value="1"/>
</dbReference>
<evidence type="ECO:0000256" key="2">
    <source>
        <dbReference type="ARBA" id="ARBA00023015"/>
    </source>
</evidence>
<feature type="compositionally biased region" description="Polar residues" evidence="8">
    <location>
        <begin position="696"/>
        <end position="727"/>
    </location>
</feature>
<comment type="subcellular location">
    <subcellularLocation>
        <location evidence="1">Nucleus</location>
    </subcellularLocation>
</comment>
<feature type="compositionally biased region" description="Polar residues" evidence="8">
    <location>
        <begin position="860"/>
        <end position="878"/>
    </location>
</feature>
<name>A0A913Z9W6_PATMI</name>
<dbReference type="InterPro" id="IPR013655">
    <property type="entry name" value="PAS_fold_3"/>
</dbReference>
<feature type="region of interest" description="Disordered" evidence="8">
    <location>
        <begin position="792"/>
        <end position="884"/>
    </location>
</feature>
<keyword evidence="5" id="KW-0804">Transcription</keyword>
<evidence type="ECO:0000313" key="10">
    <source>
        <dbReference type="EnsemblMetazoa" id="XP_038047680.1"/>
    </source>
</evidence>
<dbReference type="InterPro" id="IPR000014">
    <property type="entry name" value="PAS"/>
</dbReference>
<organism evidence="10 11">
    <name type="scientific">Patiria miniata</name>
    <name type="common">Bat star</name>
    <name type="synonym">Asterina miniata</name>
    <dbReference type="NCBI Taxonomy" id="46514"/>
    <lineage>
        <taxon>Eukaryota</taxon>
        <taxon>Metazoa</taxon>
        <taxon>Echinodermata</taxon>
        <taxon>Eleutherozoa</taxon>
        <taxon>Asterozoa</taxon>
        <taxon>Asteroidea</taxon>
        <taxon>Valvatacea</taxon>
        <taxon>Valvatida</taxon>
        <taxon>Asterinidae</taxon>
        <taxon>Patiria</taxon>
    </lineage>
</organism>
<dbReference type="GO" id="GO:0005634">
    <property type="term" value="C:nucleus"/>
    <property type="evidence" value="ECO:0007669"/>
    <property type="project" value="UniProtKB-SubCell"/>
</dbReference>
<dbReference type="GeneID" id="119721795"/>
<evidence type="ECO:0000259" key="9">
    <source>
        <dbReference type="PROSITE" id="PS50112"/>
    </source>
</evidence>
<reference evidence="10" key="1">
    <citation type="submission" date="2022-11" db="UniProtKB">
        <authorList>
            <consortium name="EnsemblMetazoa"/>
        </authorList>
    </citation>
    <scope>IDENTIFICATION</scope>
</reference>
<feature type="compositionally biased region" description="Polar residues" evidence="8">
    <location>
        <begin position="741"/>
        <end position="755"/>
    </location>
</feature>
<feature type="region of interest" description="Disordered" evidence="8">
    <location>
        <begin position="370"/>
        <end position="483"/>
    </location>
</feature>
<proteinExistence type="predicted"/>
<dbReference type="SMART" id="SM00086">
    <property type="entry name" value="PAC"/>
    <property type="match status" value="1"/>
</dbReference>
<keyword evidence="4" id="KW-0010">Activator</keyword>
<dbReference type="Pfam" id="PF08447">
    <property type="entry name" value="PAS_3"/>
    <property type="match status" value="1"/>
</dbReference>
<evidence type="ECO:0000256" key="8">
    <source>
        <dbReference type="SAM" id="MobiDB-lite"/>
    </source>
</evidence>
<evidence type="ECO:0000256" key="3">
    <source>
        <dbReference type="ARBA" id="ARBA00023125"/>
    </source>
</evidence>
<keyword evidence="2" id="KW-0805">Transcription regulation</keyword>
<evidence type="ECO:0000256" key="5">
    <source>
        <dbReference type="ARBA" id="ARBA00023163"/>
    </source>
</evidence>
<dbReference type="OrthoDB" id="7788762at2759"/>
<feature type="compositionally biased region" description="Pro residues" evidence="8">
    <location>
        <begin position="417"/>
        <end position="427"/>
    </location>
</feature>
<dbReference type="InterPro" id="IPR001610">
    <property type="entry name" value="PAC"/>
</dbReference>
<dbReference type="EnsemblMetazoa" id="XM_038191752.1">
    <property type="protein sequence ID" value="XP_038047680.1"/>
    <property type="gene ID" value="LOC119721795"/>
</dbReference>
<feature type="compositionally biased region" description="Polar residues" evidence="8">
    <location>
        <begin position="679"/>
        <end position="688"/>
    </location>
</feature>
<feature type="compositionally biased region" description="Polar residues" evidence="8">
    <location>
        <begin position="648"/>
        <end position="665"/>
    </location>
</feature>
<dbReference type="InterPro" id="IPR013767">
    <property type="entry name" value="PAS_fold"/>
</dbReference>
<dbReference type="GO" id="GO:0000976">
    <property type="term" value="F:transcription cis-regulatory region binding"/>
    <property type="evidence" value="ECO:0007669"/>
    <property type="project" value="TreeGrafter"/>
</dbReference>
<feature type="domain" description="PAS" evidence="9">
    <location>
        <begin position="55"/>
        <end position="119"/>
    </location>
</feature>
<evidence type="ECO:0000313" key="11">
    <source>
        <dbReference type="Proteomes" id="UP000887568"/>
    </source>
</evidence>
<evidence type="ECO:0000256" key="7">
    <source>
        <dbReference type="SAM" id="Coils"/>
    </source>
</evidence>
<dbReference type="SMART" id="SM00091">
    <property type="entry name" value="PAS"/>
    <property type="match status" value="2"/>
</dbReference>
<feature type="region of interest" description="Disordered" evidence="8">
    <location>
        <begin position="931"/>
        <end position="954"/>
    </location>
</feature>
<dbReference type="AlphaFoldDB" id="A0A913Z9W6"/>